<reference evidence="2" key="2">
    <citation type="journal article" date="2015" name="Data Brief">
        <title>Shoot transcriptome of the giant reed, Arundo donax.</title>
        <authorList>
            <person name="Barrero R.A."/>
            <person name="Guerrero F.D."/>
            <person name="Moolhuijzen P."/>
            <person name="Goolsby J.A."/>
            <person name="Tidwell J."/>
            <person name="Bellgard S.E."/>
            <person name="Bellgard M.I."/>
        </authorList>
    </citation>
    <scope>NUCLEOTIDE SEQUENCE</scope>
    <source>
        <tissue evidence="2">Shoot tissue taken approximately 20 cm above the soil surface</tissue>
    </source>
</reference>
<evidence type="ECO:0000313" key="2">
    <source>
        <dbReference type="EMBL" id="JAD70358.1"/>
    </source>
</evidence>
<evidence type="ECO:0000256" key="1">
    <source>
        <dbReference type="SAM" id="MobiDB-lite"/>
    </source>
</evidence>
<organism evidence="2">
    <name type="scientific">Arundo donax</name>
    <name type="common">Giant reed</name>
    <name type="synonym">Donax arundinaceus</name>
    <dbReference type="NCBI Taxonomy" id="35708"/>
    <lineage>
        <taxon>Eukaryota</taxon>
        <taxon>Viridiplantae</taxon>
        <taxon>Streptophyta</taxon>
        <taxon>Embryophyta</taxon>
        <taxon>Tracheophyta</taxon>
        <taxon>Spermatophyta</taxon>
        <taxon>Magnoliopsida</taxon>
        <taxon>Liliopsida</taxon>
        <taxon>Poales</taxon>
        <taxon>Poaceae</taxon>
        <taxon>PACMAD clade</taxon>
        <taxon>Arundinoideae</taxon>
        <taxon>Arundineae</taxon>
        <taxon>Arundo</taxon>
    </lineage>
</organism>
<accession>A0A0A9C7B4</accession>
<dbReference type="EMBL" id="GBRH01227537">
    <property type="protein sequence ID" value="JAD70358.1"/>
    <property type="molecule type" value="Transcribed_RNA"/>
</dbReference>
<feature type="region of interest" description="Disordered" evidence="1">
    <location>
        <begin position="1"/>
        <end position="21"/>
    </location>
</feature>
<proteinExistence type="predicted"/>
<dbReference type="AlphaFoldDB" id="A0A0A9C7B4"/>
<protein>
    <submittedName>
        <fullName evidence="2">PDR5</fullName>
    </submittedName>
</protein>
<reference evidence="2" key="1">
    <citation type="submission" date="2014-09" db="EMBL/GenBank/DDBJ databases">
        <authorList>
            <person name="Magalhaes I.L.F."/>
            <person name="Oliveira U."/>
            <person name="Santos F.R."/>
            <person name="Vidigal T.H.D.A."/>
            <person name="Brescovit A.D."/>
            <person name="Santos A.J."/>
        </authorList>
    </citation>
    <scope>NUCLEOTIDE SEQUENCE</scope>
    <source>
        <tissue evidence="2">Shoot tissue taken approximately 20 cm above the soil surface</tissue>
    </source>
</reference>
<sequence>MATSGNPLTIKKRSAKNSELM</sequence>
<name>A0A0A9C7B4_ARUDO</name>